<dbReference type="EMBL" id="QXGB01000886">
    <property type="protein sequence ID" value="KAE9201928.1"/>
    <property type="molecule type" value="Genomic_DNA"/>
</dbReference>
<evidence type="ECO:0000256" key="1">
    <source>
        <dbReference type="SAM" id="SignalP"/>
    </source>
</evidence>
<evidence type="ECO:0000313" key="15">
    <source>
        <dbReference type="Proteomes" id="UP000440732"/>
    </source>
</evidence>
<evidence type="ECO:0000313" key="16">
    <source>
        <dbReference type="Proteomes" id="UP000460718"/>
    </source>
</evidence>
<dbReference type="Proteomes" id="UP000433483">
    <property type="component" value="Unassembled WGS sequence"/>
</dbReference>
<evidence type="ECO:0000313" key="3">
    <source>
        <dbReference type="EMBL" id="KAE8975199.1"/>
    </source>
</evidence>
<dbReference type="EMBL" id="QXGA01001185">
    <property type="protein sequence ID" value="KAE9126437.1"/>
    <property type="molecule type" value="Genomic_DNA"/>
</dbReference>
<sequence>MSVTGSGATTGLTGILKLLQVVAAGALAQSLSKSRSRALASQPLALTSASEAS</sequence>
<dbReference type="EMBL" id="QXGF01001062">
    <property type="protein sequence ID" value="KAE8932964.1"/>
    <property type="molecule type" value="Genomic_DNA"/>
</dbReference>
<evidence type="ECO:0000313" key="4">
    <source>
        <dbReference type="EMBL" id="KAE9106869.1"/>
    </source>
</evidence>
<comment type="caution">
    <text evidence="6">The sequence shown here is derived from an EMBL/GenBank/DDBJ whole genome shotgun (WGS) entry which is preliminary data.</text>
</comment>
<dbReference type="Proteomes" id="UP000440367">
    <property type="component" value="Unassembled WGS sequence"/>
</dbReference>
<dbReference type="Proteomes" id="UP000476176">
    <property type="component" value="Unassembled WGS sequence"/>
</dbReference>
<gene>
    <name evidence="9" type="ORF">PF001_g17870</name>
    <name evidence="7" type="ORF">PF002_g19800</name>
    <name evidence="8" type="ORF">PF004_g15318</name>
    <name evidence="6" type="ORF">PF005_g14765</name>
    <name evidence="5" type="ORF">PF006_g16729</name>
    <name evidence="10" type="ORF">PF008_g15940</name>
    <name evidence="2" type="ORF">PF009_g17019</name>
    <name evidence="4" type="ORF">PF010_g12477</name>
    <name evidence="3" type="ORF">PF011_g24570</name>
</gene>
<evidence type="ECO:0000313" key="13">
    <source>
        <dbReference type="Proteomes" id="UP000437068"/>
    </source>
</evidence>
<evidence type="ECO:0008006" key="20">
    <source>
        <dbReference type="Google" id="ProtNLM"/>
    </source>
</evidence>
<keyword evidence="1" id="KW-0732">Signal</keyword>
<dbReference type="Proteomes" id="UP000488956">
    <property type="component" value="Unassembled WGS sequence"/>
</dbReference>
<dbReference type="AlphaFoldDB" id="A0A6A3XH75"/>
<dbReference type="Proteomes" id="UP000429523">
    <property type="component" value="Unassembled WGS sequence"/>
</dbReference>
<name>A0A6A3XH75_9STRA</name>
<feature type="signal peptide" evidence="1">
    <location>
        <begin position="1"/>
        <end position="28"/>
    </location>
</feature>
<dbReference type="Proteomes" id="UP000437068">
    <property type="component" value="Unassembled WGS sequence"/>
</dbReference>
<dbReference type="EMBL" id="QXGC01001020">
    <property type="protein sequence ID" value="KAE9213523.1"/>
    <property type="molecule type" value="Genomic_DNA"/>
</dbReference>
<dbReference type="EMBL" id="QXFW01002813">
    <property type="protein sequence ID" value="KAE8975199.1"/>
    <property type="molecule type" value="Genomic_DNA"/>
</dbReference>
<dbReference type="EMBL" id="QXGE01001325">
    <property type="protein sequence ID" value="KAE9294254.1"/>
    <property type="molecule type" value="Genomic_DNA"/>
</dbReference>
<dbReference type="Proteomes" id="UP000460718">
    <property type="component" value="Unassembled WGS sequence"/>
</dbReference>
<evidence type="ECO:0000313" key="7">
    <source>
        <dbReference type="EMBL" id="KAE9207091.1"/>
    </source>
</evidence>
<proteinExistence type="predicted"/>
<evidence type="ECO:0000313" key="10">
    <source>
        <dbReference type="EMBL" id="KAE9329451.1"/>
    </source>
</evidence>
<accession>A0A6A3XH75</accession>
<organism evidence="6 12">
    <name type="scientific">Phytophthora fragariae</name>
    <dbReference type="NCBI Taxonomy" id="53985"/>
    <lineage>
        <taxon>Eukaryota</taxon>
        <taxon>Sar</taxon>
        <taxon>Stramenopiles</taxon>
        <taxon>Oomycota</taxon>
        <taxon>Peronosporomycetes</taxon>
        <taxon>Peronosporales</taxon>
        <taxon>Peronosporaceae</taxon>
        <taxon>Phytophthora</taxon>
    </lineage>
</organism>
<evidence type="ECO:0000313" key="9">
    <source>
        <dbReference type="EMBL" id="KAE9294254.1"/>
    </source>
</evidence>
<evidence type="ECO:0000313" key="19">
    <source>
        <dbReference type="Proteomes" id="UP000488956"/>
    </source>
</evidence>
<reference evidence="11 12" key="1">
    <citation type="submission" date="2018-08" db="EMBL/GenBank/DDBJ databases">
        <title>Genomic investigation of the strawberry pathogen Phytophthora fragariae indicates pathogenicity is determined by transcriptional variation in three key races.</title>
        <authorList>
            <person name="Adams T.M."/>
            <person name="Armitage A.D."/>
            <person name="Sobczyk M.K."/>
            <person name="Bates H.J."/>
            <person name="Dunwell J.M."/>
            <person name="Nellist C.F."/>
            <person name="Harrison R.J."/>
        </authorList>
    </citation>
    <scope>NUCLEOTIDE SEQUENCE [LARGE SCALE GENOMIC DNA]</scope>
    <source>
        <strain evidence="9 13">A4</strain>
        <strain evidence="7 14">BC-1</strain>
        <strain evidence="8 17">BC-23</strain>
        <strain evidence="6 12">NOV-27</strain>
        <strain evidence="5 15">NOV-5</strain>
        <strain evidence="10 18">NOV-77</strain>
        <strain evidence="2 11">NOV-9</strain>
        <strain evidence="4 19">ONT-3</strain>
        <strain evidence="3 16">SCRP245</strain>
    </source>
</reference>
<evidence type="ECO:0000313" key="18">
    <source>
        <dbReference type="Proteomes" id="UP000486351"/>
    </source>
</evidence>
<dbReference type="Proteomes" id="UP000440732">
    <property type="component" value="Unassembled WGS sequence"/>
</dbReference>
<evidence type="ECO:0000313" key="14">
    <source>
        <dbReference type="Proteomes" id="UP000440367"/>
    </source>
</evidence>
<dbReference type="EMBL" id="QXFY01001065">
    <property type="protein sequence ID" value="KAE9329451.1"/>
    <property type="molecule type" value="Genomic_DNA"/>
</dbReference>
<protein>
    <recommendedName>
        <fullName evidence="20">RxLR effector protein</fullName>
    </recommendedName>
</protein>
<evidence type="ECO:0000313" key="17">
    <source>
        <dbReference type="Proteomes" id="UP000476176"/>
    </source>
</evidence>
<evidence type="ECO:0000313" key="11">
    <source>
        <dbReference type="Proteomes" id="UP000429523"/>
    </source>
</evidence>
<keyword evidence="12" id="KW-1185">Reference proteome</keyword>
<evidence type="ECO:0000313" key="2">
    <source>
        <dbReference type="EMBL" id="KAE8932964.1"/>
    </source>
</evidence>
<evidence type="ECO:0000313" key="6">
    <source>
        <dbReference type="EMBL" id="KAE9201928.1"/>
    </source>
</evidence>
<evidence type="ECO:0000313" key="12">
    <source>
        <dbReference type="Proteomes" id="UP000433483"/>
    </source>
</evidence>
<dbReference type="EMBL" id="QXGD01001395">
    <property type="protein sequence ID" value="KAE9207091.1"/>
    <property type="molecule type" value="Genomic_DNA"/>
</dbReference>
<evidence type="ECO:0000313" key="5">
    <source>
        <dbReference type="EMBL" id="KAE9126437.1"/>
    </source>
</evidence>
<dbReference type="Proteomes" id="UP000486351">
    <property type="component" value="Unassembled WGS sequence"/>
</dbReference>
<evidence type="ECO:0000313" key="8">
    <source>
        <dbReference type="EMBL" id="KAE9213523.1"/>
    </source>
</evidence>
<dbReference type="EMBL" id="QXFX01000697">
    <property type="protein sequence ID" value="KAE9106869.1"/>
    <property type="molecule type" value="Genomic_DNA"/>
</dbReference>
<feature type="chain" id="PRO_5036166685" description="RxLR effector protein" evidence="1">
    <location>
        <begin position="29"/>
        <end position="53"/>
    </location>
</feature>